<feature type="domain" description="Putative Flp pilus-assembly TadG-like N-terminal" evidence="2">
    <location>
        <begin position="21"/>
        <end position="66"/>
    </location>
</feature>
<sequence>MSGAGFAKNAFSRFRKEEDGALIIFALILFFLMMTIGGVAVDFMRYEQRRTALQNTLDRGVLAAAALNQQLDPESVVRDYMTKAGLGSDINHINVTDGLNGRTVSADGITNTDPIFLHLVGIDELKAVGASGAEQRVNNIEIALVLDVSGSMQNNNKLVNLKAAANEFVDTVLASDAEGRISITLVPFNGQVNLGATLAAKYNLTNNPNVANVNCVDLPPSVYSSTAMSNNVAMSMTAFADTFSGTNQTTSYLAPTDTNYGTPNPLNRWCPSIAGNTVLLPSKSSSGLHAAINGLTAIGATSINAGMKWGMALLDPNSKGMFSELITSGKISPDFAGRPYAYNAAGTMKIVVLMTDGEHFAEERVGETYKSGNSPIYRSSGDGKYSIRFATGRPAAAGANQYWVPHLCTSVACTGGTNTAEAWRANAWDSGSGVALQTWPQVWTNMRVSYVAWQFYARALGTNATSRTTVYNNTLASFRTQTATTSMDNQLQQICGFAKDSGVTVYGIAFEAPINGQTQISNCASSAGHYFNASGLQIATAFRTIATNITQLRLTQ</sequence>
<dbReference type="InterPro" id="IPR028087">
    <property type="entry name" value="Tad_N"/>
</dbReference>
<protein>
    <submittedName>
        <fullName evidence="3">TadE/TadG family protein</fullName>
    </submittedName>
</protein>
<keyword evidence="1" id="KW-1133">Transmembrane helix</keyword>
<feature type="transmembrane region" description="Helical" evidence="1">
    <location>
        <begin position="20"/>
        <end position="41"/>
    </location>
</feature>
<evidence type="ECO:0000313" key="3">
    <source>
        <dbReference type="EMBL" id="MBL4927163.1"/>
    </source>
</evidence>
<dbReference type="Proteomes" id="UP000619033">
    <property type="component" value="Unassembled WGS sequence"/>
</dbReference>
<organism evidence="3 4">
    <name type="scientific">Fuscibacter oryzae</name>
    <dbReference type="NCBI Taxonomy" id="2803939"/>
    <lineage>
        <taxon>Bacteria</taxon>
        <taxon>Pseudomonadati</taxon>
        <taxon>Pseudomonadota</taxon>
        <taxon>Alphaproteobacteria</taxon>
        <taxon>Rhodobacterales</taxon>
        <taxon>Paracoccaceae</taxon>
        <taxon>Fuscibacter</taxon>
    </lineage>
</organism>
<dbReference type="InterPro" id="IPR036465">
    <property type="entry name" value="vWFA_dom_sf"/>
</dbReference>
<name>A0A8J7MP90_9RHOB</name>
<dbReference type="EMBL" id="JAESVP010000002">
    <property type="protein sequence ID" value="MBL4927163.1"/>
    <property type="molecule type" value="Genomic_DNA"/>
</dbReference>
<comment type="caution">
    <text evidence="3">The sequence shown here is derived from an EMBL/GenBank/DDBJ whole genome shotgun (WGS) entry which is preliminary data.</text>
</comment>
<dbReference type="SUPFAM" id="SSF53300">
    <property type="entry name" value="vWA-like"/>
    <property type="match status" value="1"/>
</dbReference>
<evidence type="ECO:0000313" key="4">
    <source>
        <dbReference type="Proteomes" id="UP000619033"/>
    </source>
</evidence>
<dbReference type="Pfam" id="PF13400">
    <property type="entry name" value="Tad"/>
    <property type="match status" value="1"/>
</dbReference>
<evidence type="ECO:0000256" key="1">
    <source>
        <dbReference type="SAM" id="Phobius"/>
    </source>
</evidence>
<dbReference type="AlphaFoldDB" id="A0A8J7MP90"/>
<reference evidence="3" key="1">
    <citation type="submission" date="2021-01" db="EMBL/GenBank/DDBJ databases">
        <title>Genome seq and assembly of Tabrizicola sp. KVB23.</title>
        <authorList>
            <person name="Chhetri G."/>
        </authorList>
    </citation>
    <scope>NUCLEOTIDE SEQUENCE</scope>
    <source>
        <strain evidence="3">KVB23</strain>
    </source>
</reference>
<dbReference type="RefSeq" id="WP_202658316.1">
    <property type="nucleotide sequence ID" value="NZ_JAESVP010000002.1"/>
</dbReference>
<evidence type="ECO:0000259" key="2">
    <source>
        <dbReference type="Pfam" id="PF13400"/>
    </source>
</evidence>
<keyword evidence="1" id="KW-0472">Membrane</keyword>
<proteinExistence type="predicted"/>
<keyword evidence="1" id="KW-0812">Transmembrane</keyword>
<accession>A0A8J7MP90</accession>
<gene>
    <name evidence="3" type="ORF">JI744_03500</name>
</gene>
<keyword evidence="4" id="KW-1185">Reference proteome</keyword>
<dbReference type="Gene3D" id="3.40.50.410">
    <property type="entry name" value="von Willebrand factor, type A domain"/>
    <property type="match status" value="1"/>
</dbReference>